<dbReference type="GO" id="GO:0043565">
    <property type="term" value="F:sequence-specific DNA binding"/>
    <property type="evidence" value="ECO:0007669"/>
    <property type="project" value="InterPro"/>
</dbReference>
<dbReference type="InterPro" id="IPR009057">
    <property type="entry name" value="Homeodomain-like_sf"/>
</dbReference>
<evidence type="ECO:0000256" key="2">
    <source>
        <dbReference type="ARBA" id="ARBA00023163"/>
    </source>
</evidence>
<protein>
    <submittedName>
        <fullName evidence="4">AraC-type DNA-binding protein</fullName>
    </submittedName>
</protein>
<dbReference type="SUPFAM" id="SSF46689">
    <property type="entry name" value="Homeodomain-like"/>
    <property type="match status" value="1"/>
</dbReference>
<dbReference type="PROSITE" id="PS01124">
    <property type="entry name" value="HTH_ARAC_FAMILY_2"/>
    <property type="match status" value="1"/>
</dbReference>
<dbReference type="InterPro" id="IPR018060">
    <property type="entry name" value="HTH_AraC"/>
</dbReference>
<dbReference type="Pfam" id="PF12833">
    <property type="entry name" value="HTH_18"/>
    <property type="match status" value="1"/>
</dbReference>
<keyword evidence="2" id="KW-0804">Transcription</keyword>
<dbReference type="Proteomes" id="UP000198816">
    <property type="component" value="Unassembled WGS sequence"/>
</dbReference>
<accession>A0A1H2QH66</accession>
<evidence type="ECO:0000313" key="5">
    <source>
        <dbReference type="Proteomes" id="UP000198816"/>
    </source>
</evidence>
<dbReference type="OrthoDB" id="6670788at2"/>
<evidence type="ECO:0000313" key="4">
    <source>
        <dbReference type="EMBL" id="SDW06511.1"/>
    </source>
</evidence>
<keyword evidence="5" id="KW-1185">Reference proteome</keyword>
<feature type="domain" description="HTH araC/xylS-type" evidence="3">
    <location>
        <begin position="236"/>
        <end position="334"/>
    </location>
</feature>
<keyword evidence="4" id="KW-0238">DNA-binding</keyword>
<organism evidence="4 5">
    <name type="scientific">Thiocapsa roseopersicina</name>
    <dbReference type="NCBI Taxonomy" id="1058"/>
    <lineage>
        <taxon>Bacteria</taxon>
        <taxon>Pseudomonadati</taxon>
        <taxon>Pseudomonadota</taxon>
        <taxon>Gammaproteobacteria</taxon>
        <taxon>Chromatiales</taxon>
        <taxon>Chromatiaceae</taxon>
        <taxon>Thiocapsa</taxon>
    </lineage>
</organism>
<name>A0A1H2QH66_THIRO</name>
<dbReference type="Gene3D" id="1.10.10.60">
    <property type="entry name" value="Homeodomain-like"/>
    <property type="match status" value="1"/>
</dbReference>
<dbReference type="SMART" id="SM00342">
    <property type="entry name" value="HTH_ARAC"/>
    <property type="match status" value="1"/>
</dbReference>
<dbReference type="STRING" id="1058.SAMN05421783_101274"/>
<dbReference type="PANTHER" id="PTHR47893:SF1">
    <property type="entry name" value="REGULATORY PROTEIN PCHR"/>
    <property type="match status" value="1"/>
</dbReference>
<dbReference type="AlphaFoldDB" id="A0A1H2QH66"/>
<reference evidence="5" key="1">
    <citation type="submission" date="2016-10" db="EMBL/GenBank/DDBJ databases">
        <authorList>
            <person name="Varghese N."/>
            <person name="Submissions S."/>
        </authorList>
    </citation>
    <scope>NUCLEOTIDE SEQUENCE [LARGE SCALE GENOMIC DNA]</scope>
    <source>
        <strain evidence="5">DSM 217</strain>
    </source>
</reference>
<sequence>MSRPTLPALDVRWLTDTTTTGERVTVPGSGDLQRVDYPIPPEIGHGWCDRLPLAHGISLFQGVHRFRPEVTGQRVPLGEFRFTFPEPTLVIQTIQGGTICHQESYPHAEFIYQPGHDFFRRADALQVIPLIEASADSAMTALILAEDVLAQLIGEELAATLIARLGLETRPVVKVRPIPIRVSAPLRAALSLQLQGTLQRLFAQSKVLEYLCLLSAQVITPDLAPPRLQCRQDRIRELHDYLTHLEGRLPSLDDLAVQFRMPARRLNTAFAEQYGLPIYAFIADWRLNEAYVAIRDSEVALKVLADRLGYSHVNHFSRSFKRKFGYPPGSLRRGRRVANDETGSEPDEV</sequence>
<dbReference type="PANTHER" id="PTHR47893">
    <property type="entry name" value="REGULATORY PROTEIN PCHR"/>
    <property type="match status" value="1"/>
</dbReference>
<gene>
    <name evidence="4" type="ORF">SAMN05421783_101274</name>
</gene>
<dbReference type="EMBL" id="FNNZ01000001">
    <property type="protein sequence ID" value="SDW06511.1"/>
    <property type="molecule type" value="Genomic_DNA"/>
</dbReference>
<dbReference type="RefSeq" id="WP_093027366.1">
    <property type="nucleotide sequence ID" value="NZ_FNNZ01000001.1"/>
</dbReference>
<dbReference type="InterPro" id="IPR053142">
    <property type="entry name" value="PchR_regulatory_protein"/>
</dbReference>
<dbReference type="GO" id="GO:0003700">
    <property type="term" value="F:DNA-binding transcription factor activity"/>
    <property type="evidence" value="ECO:0007669"/>
    <property type="project" value="InterPro"/>
</dbReference>
<evidence type="ECO:0000256" key="1">
    <source>
        <dbReference type="ARBA" id="ARBA00023015"/>
    </source>
</evidence>
<evidence type="ECO:0000259" key="3">
    <source>
        <dbReference type="PROSITE" id="PS01124"/>
    </source>
</evidence>
<proteinExistence type="predicted"/>
<keyword evidence="1" id="KW-0805">Transcription regulation</keyword>